<evidence type="ECO:0000256" key="2">
    <source>
        <dbReference type="ARBA" id="ARBA00022729"/>
    </source>
</evidence>
<feature type="disulfide bond" evidence="5">
    <location>
        <begin position="306"/>
        <end position="315"/>
    </location>
</feature>
<protein>
    <submittedName>
        <fullName evidence="7">Neurogenic locus notch-like protein 1</fullName>
    </submittedName>
</protein>
<dbReference type="EMBL" id="BMAT01010426">
    <property type="protein sequence ID" value="GFS26607.1"/>
    <property type="molecule type" value="Genomic_DNA"/>
</dbReference>
<dbReference type="InterPro" id="IPR000742">
    <property type="entry name" value="EGF"/>
</dbReference>
<feature type="domain" description="EGF-like" evidence="6">
    <location>
        <begin position="174"/>
        <end position="210"/>
    </location>
</feature>
<dbReference type="Proteomes" id="UP000762676">
    <property type="component" value="Unassembled WGS sequence"/>
</dbReference>
<dbReference type="SMART" id="SM00179">
    <property type="entry name" value="EGF_CA"/>
    <property type="match status" value="4"/>
</dbReference>
<keyword evidence="4 5" id="KW-1015">Disulfide bond</keyword>
<evidence type="ECO:0000259" key="6">
    <source>
        <dbReference type="PROSITE" id="PS50026"/>
    </source>
</evidence>
<name>A0AAV4K0A2_9GAST</name>
<evidence type="ECO:0000313" key="8">
    <source>
        <dbReference type="Proteomes" id="UP000762676"/>
    </source>
</evidence>
<accession>A0AAV4K0A2</accession>
<dbReference type="PANTHER" id="PTHR24049:SF22">
    <property type="entry name" value="DROSOPHILA CRUMBS HOMOLOG"/>
    <property type="match status" value="1"/>
</dbReference>
<evidence type="ECO:0000256" key="3">
    <source>
        <dbReference type="ARBA" id="ARBA00022737"/>
    </source>
</evidence>
<dbReference type="SMART" id="SM00181">
    <property type="entry name" value="EGF"/>
    <property type="match status" value="5"/>
</dbReference>
<feature type="disulfide bond" evidence="5">
    <location>
        <begin position="268"/>
        <end position="277"/>
    </location>
</feature>
<dbReference type="GO" id="GO:0005509">
    <property type="term" value="F:calcium ion binding"/>
    <property type="evidence" value="ECO:0007669"/>
    <property type="project" value="InterPro"/>
</dbReference>
<dbReference type="AlphaFoldDB" id="A0AAV4K0A2"/>
<dbReference type="CDD" id="cd00054">
    <property type="entry name" value="EGF_CA"/>
    <property type="match status" value="2"/>
</dbReference>
<keyword evidence="8" id="KW-1185">Reference proteome</keyword>
<organism evidence="7 8">
    <name type="scientific">Elysia marginata</name>
    <dbReference type="NCBI Taxonomy" id="1093978"/>
    <lineage>
        <taxon>Eukaryota</taxon>
        <taxon>Metazoa</taxon>
        <taxon>Spiralia</taxon>
        <taxon>Lophotrochozoa</taxon>
        <taxon>Mollusca</taxon>
        <taxon>Gastropoda</taxon>
        <taxon>Heterobranchia</taxon>
        <taxon>Euthyneura</taxon>
        <taxon>Panpulmonata</taxon>
        <taxon>Sacoglossa</taxon>
        <taxon>Placobranchoidea</taxon>
        <taxon>Plakobranchidae</taxon>
        <taxon>Elysia</taxon>
    </lineage>
</organism>
<keyword evidence="3" id="KW-0677">Repeat</keyword>
<dbReference type="PROSITE" id="PS01186">
    <property type="entry name" value="EGF_2"/>
    <property type="match status" value="3"/>
</dbReference>
<dbReference type="GO" id="GO:0045197">
    <property type="term" value="P:establishment or maintenance of epithelial cell apical/basal polarity"/>
    <property type="evidence" value="ECO:0007669"/>
    <property type="project" value="TreeGrafter"/>
</dbReference>
<dbReference type="GO" id="GO:0007157">
    <property type="term" value="P:heterophilic cell-cell adhesion via plasma membrane cell adhesion molecules"/>
    <property type="evidence" value="ECO:0007669"/>
    <property type="project" value="TreeGrafter"/>
</dbReference>
<comment type="caution">
    <text evidence="5">Lacks conserved residue(s) required for the propagation of feature annotation.</text>
</comment>
<feature type="domain" description="EGF-like" evidence="6">
    <location>
        <begin position="92"/>
        <end position="128"/>
    </location>
</feature>
<evidence type="ECO:0000256" key="5">
    <source>
        <dbReference type="PROSITE-ProRule" id="PRU00076"/>
    </source>
</evidence>
<dbReference type="InterPro" id="IPR051022">
    <property type="entry name" value="Notch_Cell-Fate_Det"/>
</dbReference>
<feature type="disulfide bond" evidence="5">
    <location>
        <begin position="118"/>
        <end position="127"/>
    </location>
</feature>
<reference evidence="7 8" key="1">
    <citation type="journal article" date="2021" name="Elife">
        <title>Chloroplast acquisition without the gene transfer in kleptoplastic sea slugs, Plakobranchus ocellatus.</title>
        <authorList>
            <person name="Maeda T."/>
            <person name="Takahashi S."/>
            <person name="Yoshida T."/>
            <person name="Shimamura S."/>
            <person name="Takaki Y."/>
            <person name="Nagai Y."/>
            <person name="Toyoda A."/>
            <person name="Suzuki Y."/>
            <person name="Arimoto A."/>
            <person name="Ishii H."/>
            <person name="Satoh N."/>
            <person name="Nishiyama T."/>
            <person name="Hasebe M."/>
            <person name="Maruyama T."/>
            <person name="Minagawa J."/>
            <person name="Obokata J."/>
            <person name="Shigenobu S."/>
        </authorList>
    </citation>
    <scope>NUCLEOTIDE SEQUENCE [LARGE SCALE GENOMIC DNA]</scope>
</reference>
<feature type="disulfide bond" evidence="5">
    <location>
        <begin position="200"/>
        <end position="209"/>
    </location>
</feature>
<feature type="domain" description="EGF-like" evidence="6">
    <location>
        <begin position="134"/>
        <end position="170"/>
    </location>
</feature>
<evidence type="ECO:0000256" key="1">
    <source>
        <dbReference type="ARBA" id="ARBA00022536"/>
    </source>
</evidence>
<feature type="disulfide bond" evidence="5">
    <location>
        <begin position="160"/>
        <end position="169"/>
    </location>
</feature>
<dbReference type="SMART" id="SM00274">
    <property type="entry name" value="FOLN"/>
    <property type="match status" value="4"/>
</dbReference>
<dbReference type="Gene3D" id="2.10.25.10">
    <property type="entry name" value="Laminin"/>
    <property type="match status" value="5"/>
</dbReference>
<sequence>MPLDHMLTIVRQRKLKSYGHTTGYRKWKQKKRWEDNIREWTGLELRNTLRKAEDIEEWKAMVRRPSAAPRRIPNLSDRVLGEVEKGKVDTSELDPCDLISCHNGGKCKLQSGHPYCQCSDGFSGYRCETCEIISRNPCDCLKCENGGACESPDDRPRCRCPTGWMGTYCEIRDTRDPCDDYKCKNRGKCKVIDGSPKCVCKDGYYGRRCQNDYCGGCSKNERCMKSDIVCVRPPCPQYQCKPKDPCKTFICQNGGRCTVYKGVTQCVCPRDYKGLYCQKKKNPCKHFGCKNGGRCKAIGGRPSCICPSGYTGKRCKRDLCGGCKKKEKCVFNGTYECQNRGRA</sequence>
<dbReference type="PROSITE" id="PS00022">
    <property type="entry name" value="EGF_1"/>
    <property type="match status" value="6"/>
</dbReference>
<dbReference type="Pfam" id="PF12661">
    <property type="entry name" value="hEGF"/>
    <property type="match status" value="1"/>
</dbReference>
<keyword evidence="2" id="KW-0732">Signal</keyword>
<evidence type="ECO:0000256" key="4">
    <source>
        <dbReference type="ARBA" id="ARBA00023157"/>
    </source>
</evidence>
<gene>
    <name evidence="7" type="ORF">ElyMa_005219900</name>
</gene>
<dbReference type="SUPFAM" id="SSF57196">
    <property type="entry name" value="EGF/Laminin"/>
    <property type="match status" value="5"/>
</dbReference>
<proteinExistence type="predicted"/>
<feature type="domain" description="EGF-like" evidence="6">
    <location>
        <begin position="242"/>
        <end position="278"/>
    </location>
</feature>
<dbReference type="InterPro" id="IPR013032">
    <property type="entry name" value="EGF-like_CS"/>
</dbReference>
<feature type="domain" description="EGF-like" evidence="6">
    <location>
        <begin position="280"/>
        <end position="316"/>
    </location>
</feature>
<dbReference type="InterPro" id="IPR001881">
    <property type="entry name" value="EGF-like_Ca-bd_dom"/>
</dbReference>
<dbReference type="InterPro" id="IPR003645">
    <property type="entry name" value="Fol_N"/>
</dbReference>
<evidence type="ECO:0000313" key="7">
    <source>
        <dbReference type="EMBL" id="GFS26607.1"/>
    </source>
</evidence>
<comment type="caution">
    <text evidence="7">The sequence shown here is derived from an EMBL/GenBank/DDBJ whole genome shotgun (WGS) entry which is preliminary data.</text>
</comment>
<dbReference type="GO" id="GO:0032991">
    <property type="term" value="C:protein-containing complex"/>
    <property type="evidence" value="ECO:0007669"/>
    <property type="project" value="TreeGrafter"/>
</dbReference>
<dbReference type="Pfam" id="PF00008">
    <property type="entry name" value="EGF"/>
    <property type="match status" value="3"/>
</dbReference>
<keyword evidence="1 5" id="KW-0245">EGF-like domain</keyword>
<dbReference type="GO" id="GO:0005886">
    <property type="term" value="C:plasma membrane"/>
    <property type="evidence" value="ECO:0007669"/>
    <property type="project" value="TreeGrafter"/>
</dbReference>
<dbReference type="PROSITE" id="PS50026">
    <property type="entry name" value="EGF_3"/>
    <property type="match status" value="5"/>
</dbReference>
<dbReference type="PANTHER" id="PTHR24049">
    <property type="entry name" value="CRUMBS FAMILY MEMBER"/>
    <property type="match status" value="1"/>
</dbReference>